<dbReference type="Gene3D" id="2.40.10.10">
    <property type="entry name" value="Trypsin-like serine proteases"/>
    <property type="match status" value="2"/>
</dbReference>
<dbReference type="InterPro" id="IPR009003">
    <property type="entry name" value="Peptidase_S1_PA"/>
</dbReference>
<dbReference type="Gene3D" id="2.30.42.10">
    <property type="match status" value="1"/>
</dbReference>
<dbReference type="PANTHER" id="PTHR22939">
    <property type="entry name" value="SERINE PROTEASE FAMILY S1C HTRA-RELATED"/>
    <property type="match status" value="1"/>
</dbReference>
<keyword evidence="5" id="KW-1133">Transmembrane helix</keyword>
<dbReference type="InterPro" id="IPR048172">
    <property type="entry name" value="HhoA_HhoB_HtrA-like"/>
</dbReference>
<evidence type="ECO:0000256" key="3">
    <source>
        <dbReference type="ARBA" id="ARBA00022801"/>
    </source>
</evidence>
<keyword evidence="5" id="KW-0812">Transmembrane</keyword>
<keyword evidence="2" id="KW-0645">Protease</keyword>
<dbReference type="InterPro" id="IPR001940">
    <property type="entry name" value="Peptidase_S1C"/>
</dbReference>
<dbReference type="SUPFAM" id="SSF50156">
    <property type="entry name" value="PDZ domain-like"/>
    <property type="match status" value="1"/>
</dbReference>
<evidence type="ECO:0000256" key="1">
    <source>
        <dbReference type="ARBA" id="ARBA00010541"/>
    </source>
</evidence>
<protein>
    <submittedName>
        <fullName evidence="7">Trypsin-like peptidase domain-containing protein</fullName>
    </submittedName>
</protein>
<proteinExistence type="inferred from homology"/>
<dbReference type="Pfam" id="PF13180">
    <property type="entry name" value="PDZ_2"/>
    <property type="match status" value="1"/>
</dbReference>
<comment type="caution">
    <text evidence="7">The sequence shown here is derived from an EMBL/GenBank/DDBJ whole genome shotgun (WGS) entry which is preliminary data.</text>
</comment>
<evidence type="ECO:0000256" key="5">
    <source>
        <dbReference type="SAM" id="Phobius"/>
    </source>
</evidence>
<dbReference type="NCBIfam" id="NF041521">
    <property type="entry name" value="HhoA_HhoB_HtrA"/>
    <property type="match status" value="1"/>
</dbReference>
<feature type="domain" description="PDZ" evidence="6">
    <location>
        <begin position="307"/>
        <end position="406"/>
    </location>
</feature>
<sequence length="423" mass="44983">MKTVNQDFEDSPHPLADVDSPAQPVEPQHHQWKKPLSYLGLILAGAGATIISLRLFPHSQTLPPTLQLSDATATQPSPNLTLDKNPNFITAVVDQVGSAVVRIDSTRTIKNRNAGILNDPLVQQFFGNQLPQEPSQEIERGIGSGFIIDPHGEILTNAHVVNGADTVSVTLKDGRTFKGKVMGVDPVTDVAVVRIQADNLPTVQLGNSHQLQPGAWAIAIGNPLGLNNTVTHGIISAIGRSSSQVGMPNERVDYIQTDAPINPGNSGGPLLNANGQVIGINTAIIQNTQGLGFAIPINTAKKIAAKLITTGKVDHPYLGIQMITLTPEVKQQINDDPNSFITVDQSQGVLVVKVAQKSPANQGGIRAGDVIIKANNQAINHAEQMQQAVDNTPSGGNLQLQVLRNGQTLNLNLHPKVLPTNNK</sequence>
<gene>
    <name evidence="7" type="ORF">H6G83_22340</name>
</gene>
<accession>A0ABR8D825</accession>
<dbReference type="InterPro" id="IPR036034">
    <property type="entry name" value="PDZ_sf"/>
</dbReference>
<comment type="similarity">
    <text evidence="1">Belongs to the peptidase S1C family.</text>
</comment>
<dbReference type="SMART" id="SM00228">
    <property type="entry name" value="PDZ"/>
    <property type="match status" value="1"/>
</dbReference>
<dbReference type="SUPFAM" id="SSF50494">
    <property type="entry name" value="Trypsin-like serine proteases"/>
    <property type="match status" value="1"/>
</dbReference>
<dbReference type="InterPro" id="IPR043504">
    <property type="entry name" value="Peptidase_S1_PA_chymotrypsin"/>
</dbReference>
<evidence type="ECO:0000313" key="7">
    <source>
        <dbReference type="EMBL" id="MBD2503310.1"/>
    </source>
</evidence>
<dbReference type="PANTHER" id="PTHR22939:SF129">
    <property type="entry name" value="SERINE PROTEASE HTRA2, MITOCHONDRIAL"/>
    <property type="match status" value="1"/>
</dbReference>
<evidence type="ECO:0000256" key="2">
    <source>
        <dbReference type="ARBA" id="ARBA00022670"/>
    </source>
</evidence>
<dbReference type="EMBL" id="JACJSG010000033">
    <property type="protein sequence ID" value="MBD2503310.1"/>
    <property type="molecule type" value="Genomic_DNA"/>
</dbReference>
<dbReference type="InterPro" id="IPR001478">
    <property type="entry name" value="PDZ"/>
</dbReference>
<evidence type="ECO:0000259" key="6">
    <source>
        <dbReference type="PROSITE" id="PS50106"/>
    </source>
</evidence>
<organism evidence="7 8">
    <name type="scientific">Anabaena azotica FACHB-119</name>
    <dbReference type="NCBI Taxonomy" id="947527"/>
    <lineage>
        <taxon>Bacteria</taxon>
        <taxon>Bacillati</taxon>
        <taxon>Cyanobacteriota</taxon>
        <taxon>Cyanophyceae</taxon>
        <taxon>Nostocales</taxon>
        <taxon>Nostocaceae</taxon>
        <taxon>Anabaena</taxon>
        <taxon>Anabaena azotica</taxon>
    </lineage>
</organism>
<dbReference type="Proteomes" id="UP000661112">
    <property type="component" value="Unassembled WGS sequence"/>
</dbReference>
<keyword evidence="5" id="KW-0472">Membrane</keyword>
<keyword evidence="8" id="KW-1185">Reference proteome</keyword>
<feature type="transmembrane region" description="Helical" evidence="5">
    <location>
        <begin position="36"/>
        <end position="56"/>
    </location>
</feature>
<keyword evidence="3" id="KW-0378">Hydrolase</keyword>
<dbReference type="PROSITE" id="PS50106">
    <property type="entry name" value="PDZ"/>
    <property type="match status" value="1"/>
</dbReference>
<dbReference type="Pfam" id="PF13365">
    <property type="entry name" value="Trypsin_2"/>
    <property type="match status" value="1"/>
</dbReference>
<feature type="region of interest" description="Disordered" evidence="4">
    <location>
        <begin position="1"/>
        <end position="29"/>
    </location>
</feature>
<dbReference type="PRINTS" id="PR00834">
    <property type="entry name" value="PROTEASES2C"/>
</dbReference>
<evidence type="ECO:0000313" key="8">
    <source>
        <dbReference type="Proteomes" id="UP000661112"/>
    </source>
</evidence>
<evidence type="ECO:0000256" key="4">
    <source>
        <dbReference type="SAM" id="MobiDB-lite"/>
    </source>
</evidence>
<dbReference type="RefSeq" id="WP_190476173.1">
    <property type="nucleotide sequence ID" value="NZ_JACJSG010000033.1"/>
</dbReference>
<name>A0ABR8D825_9NOST</name>
<reference evidence="7 8" key="1">
    <citation type="journal article" date="2020" name="ISME J.">
        <title>Comparative genomics reveals insights into cyanobacterial evolution and habitat adaptation.</title>
        <authorList>
            <person name="Chen M.Y."/>
            <person name="Teng W.K."/>
            <person name="Zhao L."/>
            <person name="Hu C.X."/>
            <person name="Zhou Y.K."/>
            <person name="Han B.P."/>
            <person name="Song L.R."/>
            <person name="Shu W.S."/>
        </authorList>
    </citation>
    <scope>NUCLEOTIDE SEQUENCE [LARGE SCALE GENOMIC DNA]</scope>
    <source>
        <strain evidence="7 8">FACHB-119</strain>
    </source>
</reference>